<sequence length="217" mass="23777">MIGLAVREGPLDVLCLGAHPDDVEIGCGGTLLQLALRSDVRVTGVVLTGEGERVREGSSALSRFIPSAKVETAELPDGRLPARWEDVKQVLEDVAASCAPDIVFAPRVDDAHQDHRLIGTLASTVWRNSLILHYEIPKWDGDLGAPTHFVPLDAGVARRKVELLNDCFPSQVGRDWWDDEFFLGLMRIRGVECRSQYAEGFFASKVVLDLTERGSAS</sequence>
<organism evidence="2 3">
    <name type="scientific">Nocardioides koreensis</name>
    <dbReference type="NCBI Taxonomy" id="433651"/>
    <lineage>
        <taxon>Bacteria</taxon>
        <taxon>Bacillati</taxon>
        <taxon>Actinomycetota</taxon>
        <taxon>Actinomycetes</taxon>
        <taxon>Propionibacteriales</taxon>
        <taxon>Nocardioidaceae</taxon>
        <taxon>Nocardioides</taxon>
    </lineage>
</organism>
<dbReference type="InterPro" id="IPR024078">
    <property type="entry name" value="LmbE-like_dom_sf"/>
</dbReference>
<dbReference type="Proteomes" id="UP001501771">
    <property type="component" value="Unassembled WGS sequence"/>
</dbReference>
<evidence type="ECO:0000313" key="2">
    <source>
        <dbReference type="EMBL" id="GAA2143004.1"/>
    </source>
</evidence>
<dbReference type="Gene3D" id="3.40.50.10320">
    <property type="entry name" value="LmbE-like"/>
    <property type="match status" value="1"/>
</dbReference>
<dbReference type="EMBL" id="BAAAQR010000003">
    <property type="protein sequence ID" value="GAA2143004.1"/>
    <property type="molecule type" value="Genomic_DNA"/>
</dbReference>
<dbReference type="Pfam" id="PF02585">
    <property type="entry name" value="PIG-L"/>
    <property type="match status" value="1"/>
</dbReference>
<evidence type="ECO:0000313" key="3">
    <source>
        <dbReference type="Proteomes" id="UP001501771"/>
    </source>
</evidence>
<proteinExistence type="predicted"/>
<comment type="caution">
    <text evidence="2">The sequence shown here is derived from an EMBL/GenBank/DDBJ whole genome shotgun (WGS) entry which is preliminary data.</text>
</comment>
<evidence type="ECO:0000256" key="1">
    <source>
        <dbReference type="ARBA" id="ARBA00022833"/>
    </source>
</evidence>
<dbReference type="PANTHER" id="PTHR12993:SF30">
    <property type="entry name" value="N-ACETYL-ALPHA-D-GLUCOSAMINYL L-MALATE DEACETYLASE 1"/>
    <property type="match status" value="1"/>
</dbReference>
<name>A0ABP5LAW5_9ACTN</name>
<dbReference type="RefSeq" id="WP_344149646.1">
    <property type="nucleotide sequence ID" value="NZ_BAAAQR010000003.1"/>
</dbReference>
<keyword evidence="1" id="KW-0862">Zinc</keyword>
<keyword evidence="3" id="KW-1185">Reference proteome</keyword>
<dbReference type="SUPFAM" id="SSF102588">
    <property type="entry name" value="LmbE-like"/>
    <property type="match status" value="1"/>
</dbReference>
<dbReference type="PANTHER" id="PTHR12993">
    <property type="entry name" value="N-ACETYLGLUCOSAMINYL-PHOSPHATIDYLINOSITOL DE-N-ACETYLASE-RELATED"/>
    <property type="match status" value="1"/>
</dbReference>
<protein>
    <submittedName>
        <fullName evidence="2">PIG-L family deacetylase</fullName>
    </submittedName>
</protein>
<reference evidence="3" key="1">
    <citation type="journal article" date="2019" name="Int. J. Syst. Evol. Microbiol.">
        <title>The Global Catalogue of Microorganisms (GCM) 10K type strain sequencing project: providing services to taxonomists for standard genome sequencing and annotation.</title>
        <authorList>
            <consortium name="The Broad Institute Genomics Platform"/>
            <consortium name="The Broad Institute Genome Sequencing Center for Infectious Disease"/>
            <person name="Wu L."/>
            <person name="Ma J."/>
        </authorList>
    </citation>
    <scope>NUCLEOTIDE SEQUENCE [LARGE SCALE GENOMIC DNA]</scope>
    <source>
        <strain evidence="3">JCM 16022</strain>
    </source>
</reference>
<accession>A0ABP5LAW5</accession>
<dbReference type="InterPro" id="IPR003737">
    <property type="entry name" value="GlcNAc_PI_deacetylase-related"/>
</dbReference>
<gene>
    <name evidence="2" type="ORF">GCM10009844_14850</name>
</gene>